<keyword evidence="1" id="KW-0479">Metal-binding</keyword>
<organism evidence="7">
    <name type="scientific">Rhizophora mucronata</name>
    <name type="common">Asiatic mangrove</name>
    <dbReference type="NCBI Taxonomy" id="61149"/>
    <lineage>
        <taxon>Eukaryota</taxon>
        <taxon>Viridiplantae</taxon>
        <taxon>Streptophyta</taxon>
        <taxon>Embryophyta</taxon>
        <taxon>Tracheophyta</taxon>
        <taxon>Spermatophyta</taxon>
        <taxon>Magnoliopsida</taxon>
        <taxon>eudicotyledons</taxon>
        <taxon>Gunneridae</taxon>
        <taxon>Pentapetalae</taxon>
        <taxon>rosids</taxon>
        <taxon>fabids</taxon>
        <taxon>Malpighiales</taxon>
        <taxon>Rhizophoraceae</taxon>
        <taxon>Rhizophora</taxon>
    </lineage>
</organism>
<sequence length="96" mass="11367">MGTVMRNCCLFFSLGILWHRFHELTEFDETKRSCRRRLAGHNERRRKNFSEAHAEGSSRKGICTELKDMVCGQVDNKERIKIPIQEHAPCKHFHIR</sequence>
<dbReference type="EMBL" id="GGEC01060947">
    <property type="protein sequence ID" value="MBX41431.1"/>
    <property type="molecule type" value="Transcribed_RNA"/>
</dbReference>
<feature type="chain" id="PRO_5015201400" description="SBP-type domain-containing protein" evidence="5">
    <location>
        <begin position="24"/>
        <end position="96"/>
    </location>
</feature>
<dbReference type="PROSITE" id="PS51141">
    <property type="entry name" value="ZF_SBP"/>
    <property type="match status" value="1"/>
</dbReference>
<evidence type="ECO:0000313" key="7">
    <source>
        <dbReference type="EMBL" id="MBX41431.1"/>
    </source>
</evidence>
<evidence type="ECO:0000256" key="2">
    <source>
        <dbReference type="ARBA" id="ARBA00022771"/>
    </source>
</evidence>
<dbReference type="InterPro" id="IPR044817">
    <property type="entry name" value="SBP-like"/>
</dbReference>
<evidence type="ECO:0000256" key="1">
    <source>
        <dbReference type="ARBA" id="ARBA00022723"/>
    </source>
</evidence>
<proteinExistence type="predicted"/>
<dbReference type="InterPro" id="IPR004333">
    <property type="entry name" value="SBP_dom"/>
</dbReference>
<dbReference type="GO" id="GO:0008270">
    <property type="term" value="F:zinc ion binding"/>
    <property type="evidence" value="ECO:0007669"/>
    <property type="project" value="UniProtKB-KW"/>
</dbReference>
<feature type="signal peptide" evidence="5">
    <location>
        <begin position="1"/>
        <end position="23"/>
    </location>
</feature>
<name>A0A2P2NG19_RHIMU</name>
<keyword evidence="3" id="KW-0862">Zinc</keyword>
<dbReference type="SUPFAM" id="SSF103612">
    <property type="entry name" value="SBT domain"/>
    <property type="match status" value="1"/>
</dbReference>
<evidence type="ECO:0000256" key="4">
    <source>
        <dbReference type="PROSITE-ProRule" id="PRU00470"/>
    </source>
</evidence>
<dbReference type="GO" id="GO:0005634">
    <property type="term" value="C:nucleus"/>
    <property type="evidence" value="ECO:0007669"/>
    <property type="project" value="InterPro"/>
</dbReference>
<dbReference type="InterPro" id="IPR036893">
    <property type="entry name" value="SBP_sf"/>
</dbReference>
<reference evidence="7" key="1">
    <citation type="submission" date="2018-02" db="EMBL/GenBank/DDBJ databases">
        <title>Rhizophora mucronata_Transcriptome.</title>
        <authorList>
            <person name="Meera S.P."/>
            <person name="Sreeshan A."/>
            <person name="Augustine A."/>
        </authorList>
    </citation>
    <scope>NUCLEOTIDE SEQUENCE</scope>
    <source>
        <tissue evidence="7">Leaf</tissue>
    </source>
</reference>
<dbReference type="PANTHER" id="PTHR31251:SF169">
    <property type="entry name" value="SQUAMOSA PROMOTER-BINDING-LIKE PROTEIN 8"/>
    <property type="match status" value="1"/>
</dbReference>
<evidence type="ECO:0000259" key="6">
    <source>
        <dbReference type="PROSITE" id="PS51141"/>
    </source>
</evidence>
<dbReference type="AlphaFoldDB" id="A0A2P2NG19"/>
<dbReference type="PANTHER" id="PTHR31251">
    <property type="entry name" value="SQUAMOSA PROMOTER-BINDING-LIKE PROTEIN 4"/>
    <property type="match status" value="1"/>
</dbReference>
<keyword evidence="5" id="KW-0732">Signal</keyword>
<protein>
    <recommendedName>
        <fullName evidence="6">SBP-type domain-containing protein</fullName>
    </recommendedName>
</protein>
<evidence type="ECO:0000256" key="3">
    <source>
        <dbReference type="ARBA" id="ARBA00022833"/>
    </source>
</evidence>
<dbReference type="GO" id="GO:0003677">
    <property type="term" value="F:DNA binding"/>
    <property type="evidence" value="ECO:0007669"/>
    <property type="project" value="InterPro"/>
</dbReference>
<accession>A0A2P2NG19</accession>
<dbReference type="Pfam" id="PF03110">
    <property type="entry name" value="SBP"/>
    <property type="match status" value="1"/>
</dbReference>
<keyword evidence="2 4" id="KW-0863">Zinc-finger</keyword>
<evidence type="ECO:0000256" key="5">
    <source>
        <dbReference type="SAM" id="SignalP"/>
    </source>
</evidence>
<feature type="domain" description="SBP-type" evidence="6">
    <location>
        <begin position="1"/>
        <end position="48"/>
    </location>
</feature>